<dbReference type="InterPro" id="IPR036721">
    <property type="entry name" value="RCK_C_sf"/>
</dbReference>
<keyword evidence="4" id="KW-0406">Ion transport</keyword>
<organism evidence="4 5">
    <name type="scientific">Halovenus salina</name>
    <dbReference type="NCBI Taxonomy" id="1510225"/>
    <lineage>
        <taxon>Archaea</taxon>
        <taxon>Methanobacteriati</taxon>
        <taxon>Methanobacteriota</taxon>
        <taxon>Stenosarchaea group</taxon>
        <taxon>Halobacteria</taxon>
        <taxon>Halobacteriales</taxon>
        <taxon>Haloarculaceae</taxon>
        <taxon>Halovenus</taxon>
    </lineage>
</organism>
<protein>
    <submittedName>
        <fullName evidence="4">Potassium channel family protein</fullName>
    </submittedName>
</protein>
<evidence type="ECO:0000259" key="3">
    <source>
        <dbReference type="PROSITE" id="PS51202"/>
    </source>
</evidence>
<feature type="domain" description="RCK N-terminal" evidence="2">
    <location>
        <begin position="310"/>
        <end position="418"/>
    </location>
</feature>
<dbReference type="Pfam" id="PF02254">
    <property type="entry name" value="TrkA_N"/>
    <property type="match status" value="2"/>
</dbReference>
<keyword evidence="1" id="KW-0812">Transmembrane</keyword>
<feature type="transmembrane region" description="Helical" evidence="1">
    <location>
        <begin position="43"/>
        <end position="68"/>
    </location>
</feature>
<dbReference type="Pfam" id="PF02080">
    <property type="entry name" value="TrkA_C"/>
    <property type="match status" value="2"/>
</dbReference>
<keyword evidence="4" id="KW-0407">Ion channel</keyword>
<dbReference type="PANTHER" id="PTHR43833:SF9">
    <property type="entry name" value="POTASSIUM CHANNEL PROTEIN YUGO-RELATED"/>
    <property type="match status" value="1"/>
</dbReference>
<dbReference type="SUPFAM" id="SSF51735">
    <property type="entry name" value="NAD(P)-binding Rossmann-fold domains"/>
    <property type="match status" value="2"/>
</dbReference>
<dbReference type="PROSITE" id="PS51201">
    <property type="entry name" value="RCK_N"/>
    <property type="match status" value="2"/>
</dbReference>
<keyword evidence="1" id="KW-1133">Transmembrane helix</keyword>
<evidence type="ECO:0000313" key="5">
    <source>
        <dbReference type="Proteomes" id="UP001596445"/>
    </source>
</evidence>
<evidence type="ECO:0000313" key="4">
    <source>
        <dbReference type="EMBL" id="MFC7057005.1"/>
    </source>
</evidence>
<dbReference type="Gene3D" id="3.40.50.720">
    <property type="entry name" value="NAD(P)-binding Rossmann-like Domain"/>
    <property type="match status" value="2"/>
</dbReference>
<feature type="domain" description="RCK C-terminal" evidence="3">
    <location>
        <begin position="431"/>
        <end position="515"/>
    </location>
</feature>
<dbReference type="InterPro" id="IPR006037">
    <property type="entry name" value="RCK_C"/>
</dbReference>
<keyword evidence="4" id="KW-0813">Transport</keyword>
<gene>
    <name evidence="4" type="ORF">ACFQQG_00960</name>
</gene>
<evidence type="ECO:0000256" key="1">
    <source>
        <dbReference type="SAM" id="Phobius"/>
    </source>
</evidence>
<dbReference type="GO" id="GO:0034220">
    <property type="term" value="P:monoatomic ion transmembrane transport"/>
    <property type="evidence" value="ECO:0007669"/>
    <property type="project" value="UniProtKB-KW"/>
</dbReference>
<dbReference type="AlphaFoldDB" id="A0ABD5VUU1"/>
<dbReference type="Gene3D" id="3.30.70.1450">
    <property type="entry name" value="Regulator of K+ conductance, C-terminal domain"/>
    <property type="match status" value="2"/>
</dbReference>
<accession>A0ABD5VUU1</accession>
<dbReference type="Proteomes" id="UP001596445">
    <property type="component" value="Unassembled WGS sequence"/>
</dbReference>
<feature type="domain" description="RCK N-terminal" evidence="2">
    <location>
        <begin position="83"/>
        <end position="198"/>
    </location>
</feature>
<dbReference type="PROSITE" id="PS51202">
    <property type="entry name" value="RCK_C"/>
    <property type="match status" value="2"/>
</dbReference>
<dbReference type="PANTHER" id="PTHR43833">
    <property type="entry name" value="POTASSIUM CHANNEL PROTEIN 2-RELATED-RELATED"/>
    <property type="match status" value="1"/>
</dbReference>
<reference evidence="4 5" key="1">
    <citation type="journal article" date="2019" name="Int. J. Syst. Evol. Microbiol.">
        <title>The Global Catalogue of Microorganisms (GCM) 10K type strain sequencing project: providing services to taxonomists for standard genome sequencing and annotation.</title>
        <authorList>
            <consortium name="The Broad Institute Genomics Platform"/>
            <consortium name="The Broad Institute Genome Sequencing Center for Infectious Disease"/>
            <person name="Wu L."/>
            <person name="Ma J."/>
        </authorList>
    </citation>
    <scope>NUCLEOTIDE SEQUENCE [LARGE SCALE GENOMIC DNA]</scope>
    <source>
        <strain evidence="4 5">JCM 30072</strain>
    </source>
</reference>
<keyword evidence="1" id="KW-0472">Membrane</keyword>
<feature type="domain" description="RCK C-terminal" evidence="3">
    <location>
        <begin position="219"/>
        <end position="304"/>
    </location>
</feature>
<dbReference type="SUPFAM" id="SSF116726">
    <property type="entry name" value="TrkA C-terminal domain-like"/>
    <property type="match status" value="2"/>
</dbReference>
<proteinExistence type="predicted"/>
<dbReference type="InterPro" id="IPR003148">
    <property type="entry name" value="RCK_N"/>
</dbReference>
<dbReference type="InterPro" id="IPR050721">
    <property type="entry name" value="Trk_Ktr_HKT_K-transport"/>
</dbReference>
<evidence type="ECO:0000259" key="2">
    <source>
        <dbReference type="PROSITE" id="PS51201"/>
    </source>
</evidence>
<keyword evidence="5" id="KW-1185">Reference proteome</keyword>
<comment type="caution">
    <text evidence="4">The sequence shown here is derived from an EMBL/GenBank/DDBJ whole genome shotgun (WGS) entry which is preliminary data.</text>
</comment>
<name>A0ABD5VUU1_9EURY</name>
<dbReference type="InterPro" id="IPR036291">
    <property type="entry name" value="NAD(P)-bd_dom_sf"/>
</dbReference>
<sequence length="515" mass="55263">MVDDVLRGVEITVFESLQVVIEAFTTAGFGGDTQHWNTNAMNALIVVMNLTGVLLVFLALPLFVVPLFQQALEDSPQESTDLTDHVIICSYNSREDILRSELEAADVSHVVIDDDPETVLELNDDGIEAILGDASEEETFQAANVEQARAVVADVSDEENVPVILTARELNEELLIVSVAESEQDAIYHRYAGADEVIRPREALGRSLAKKATLSITQELHETLELSGDFELSELLVKPGSDLAGQTVAESGLRNTIGATVLGMWTNGEFIPLPEAERRIEDNSILLVAGSHQQLQQVNSRTIAPKASDDDRVVVAGYGVVGQSVVAELDEAGISSTVVDAVDGDGIDVVGDVNDPETLQQADVESAKFVVLALDDDTTTMYSTVALEQLVSDPEVIARANDVENTTKLYRAGAEYVLALSTVTGRMLSSVLIDEEEVLSPDLQFEVIRTSAPALEGRSLGEADVGDITGATVVAVERDGELLTNIGPEYTARADDTLIVAGSDVAVNEFIRLSK</sequence>
<dbReference type="EMBL" id="JBHSZI010000001">
    <property type="protein sequence ID" value="MFC7057005.1"/>
    <property type="molecule type" value="Genomic_DNA"/>
</dbReference>